<dbReference type="PANTHER" id="PTHR10903:SF148">
    <property type="entry name" value="LEUCINE-RICH REPEAT-CONTAINING PROTEIN DDB_G0290503"/>
    <property type="match status" value="1"/>
</dbReference>
<feature type="compositionally biased region" description="Basic and acidic residues" evidence="5">
    <location>
        <begin position="1099"/>
        <end position="1166"/>
    </location>
</feature>
<feature type="compositionally biased region" description="Basic and acidic residues" evidence="5">
    <location>
        <begin position="580"/>
        <end position="591"/>
    </location>
</feature>
<dbReference type="PROSITE" id="PS51720">
    <property type="entry name" value="G_AIG1"/>
    <property type="match status" value="2"/>
</dbReference>
<name>A0A484C6J9_PERFV</name>
<dbReference type="STRING" id="8167.A0A484C6J9"/>
<feature type="compositionally biased region" description="Polar residues" evidence="5">
    <location>
        <begin position="1358"/>
        <end position="1370"/>
    </location>
</feature>
<evidence type="ECO:0000256" key="1">
    <source>
        <dbReference type="ARBA" id="ARBA00008535"/>
    </source>
</evidence>
<evidence type="ECO:0000256" key="3">
    <source>
        <dbReference type="ARBA" id="ARBA00023134"/>
    </source>
</evidence>
<feature type="region of interest" description="Disordered" evidence="5">
    <location>
        <begin position="1330"/>
        <end position="1401"/>
    </location>
</feature>
<dbReference type="InterPro" id="IPR006703">
    <property type="entry name" value="G_AIG1"/>
</dbReference>
<dbReference type="InterPro" id="IPR027417">
    <property type="entry name" value="P-loop_NTPase"/>
</dbReference>
<dbReference type="EMBL" id="SCKG01000019">
    <property type="protein sequence ID" value="TDG99589.1"/>
    <property type="molecule type" value="Genomic_DNA"/>
</dbReference>
<dbReference type="InterPro" id="IPR045058">
    <property type="entry name" value="GIMA/IAN/Toc"/>
</dbReference>
<evidence type="ECO:0000259" key="6">
    <source>
        <dbReference type="PROSITE" id="PS51720"/>
    </source>
</evidence>
<keyword evidence="8" id="KW-1185">Reference proteome</keyword>
<feature type="coiled-coil region" evidence="4">
    <location>
        <begin position="1242"/>
        <end position="1290"/>
    </location>
</feature>
<evidence type="ECO:0000256" key="5">
    <source>
        <dbReference type="SAM" id="MobiDB-lite"/>
    </source>
</evidence>
<evidence type="ECO:0000313" key="7">
    <source>
        <dbReference type="EMBL" id="TDG99589.1"/>
    </source>
</evidence>
<dbReference type="Proteomes" id="UP000295070">
    <property type="component" value="Chromosome 19"/>
</dbReference>
<dbReference type="SUPFAM" id="SSF57997">
    <property type="entry name" value="Tropomyosin"/>
    <property type="match status" value="1"/>
</dbReference>
<sequence>MDVTDENCSPVIITNGDYPVRCTEEVLLHFFTDESLQAAMDSQRPPASCSAPPALPELRLVLLGRKGAGKSAAGNTILGGVGGFESGKPTEECVKRRADVAGRKVTVVDTPGWEWYYPLNSTPNWVRRETLRSVTLCPSGPHAVLLVVRSCASVTDDYISEIEEHLEPLGKAVWEHTMLLFTRGDELGLVSMEQRIQTSGPALHRLLQKCGNRYHVLDNRSKGDGTQVKELIRKLEEMVEGKKDGSSHLEMDNTVLVGLEADGKRRARERRKKQRQMETQMQRGTIKAALMSDGLQGSELDARQSFSKVPRRLTEVRLVLLGERETGKSSAGNTILGKMGSFQAGAVTEECVCQQAEVAMRLVTVVDTPGWEGGVAGATPERVKREIVSSVALCPPGPHALLLSLRVDTLVRAAHVKEHLELLGEGVWRHTILLFTHGDQLREGVDIEQHIQGGGRDLQWLLEKCRGRYHVVSSLDGGGRGTEGSVKVTELLQKIEKMAAVNRCEAFSGLVQEVIDLSRHRNEKFNQRLKDMGDKMLRQEEELKNIRDREMKRIRWFFDRKKKGKSPGKADVQREEEEEENRRMGERKNDGEVEGELEERMRWLTEDKEREIQDMSIENERIQVALTQSRRERDEAMLRLELKERETEELKERIDEQQLKLLDLERAGVANEHERKQREDTIKAKKQEWLSEVKKLEDNIELQKKEKAEWMEKMEQKLQEKERMIEKLDQHVKDVDEILRRKEEERGEIILNQKKEAEQRLQDREREMEEMKLQLLNDTERKLKEKETEIESVKQQADSREMGWREEQRKKDEKGENELNRLLQIIDNKTNEIAQAECLLAERDREIDEAKKTCANYLKEIEELKESNKNQTSSIIEIQQRHAEQERKKDAEMMTKLQEKEEELKQRERENENETIQLRLTIEQTKSELKELINKMDKEMTSMIQSYEKEIAGRNESMEAMAKEKECAISRWEEATEKCEESRRRVEELQEQNEKLRKETDNLKIKCEELKTESEEEVRKHLRGYEQQVKSTEAEIQGILRERDVRVEGLKEANDQLQVAIERMKERAGEAERQMNEMRVHVQEESEFRTKVEEFLKREKEVEEREQDLNRNKEELSKRGRELDAKEQELVEKEVKLESKEEQLSKWEERQQKEQEEKDKYEHDVSMRVQNIKKKEQELESLLRALEGKQKELNYHGQDLQEKVKGQKDHGKELKDREYYLRNEEQGLLNWKTELQMQNERVNSTTQQLDEMGRDLALLKEELHNKENNLKALLKKLGKWEQNLKEREEGLLKRENGEYEDSYNVGVHEGDSFDLTAAVESSEADLHLMYREVSERRGEGRGRESDRGEKDREDQRMKTASSAAESNNCHLETLKEMEMGEEKEEMTGRGEETRKKKSREDLESAKVIREFEFLSASQGHRGSDNKDLPGSDLRVVVLGESWSSRSPAGVTILCGQAPKHDGSTFTPWRGQVAGRQLTVAEPLGLKWRDGPDRTNTTQRKSILDGISWCHPGPHVVLLLIPAFLTCTQKYRRAIEEHMSLFGEDIWQRTLVVFTWGEMLGESAEQHILRNGELMGLVERCGARYHVLGSKKSHSLIERLFEKMEDMVTLNSIEQ</sequence>
<evidence type="ECO:0000313" key="8">
    <source>
        <dbReference type="Proteomes" id="UP000295070"/>
    </source>
</evidence>
<dbReference type="SUPFAM" id="SSF52540">
    <property type="entry name" value="P-loop containing nucleoside triphosphate hydrolases"/>
    <property type="match status" value="2"/>
</dbReference>
<evidence type="ECO:0000256" key="4">
    <source>
        <dbReference type="SAM" id="Coils"/>
    </source>
</evidence>
<feature type="domain" description="AIG1-type G" evidence="6">
    <location>
        <begin position="55"/>
        <end position="257"/>
    </location>
</feature>
<keyword evidence="2" id="KW-0547">Nucleotide-binding</keyword>
<dbReference type="GO" id="GO:0005525">
    <property type="term" value="F:GTP binding"/>
    <property type="evidence" value="ECO:0007669"/>
    <property type="project" value="UniProtKB-KW"/>
</dbReference>
<comment type="caution">
    <text evidence="7">The sequence shown here is derived from an EMBL/GenBank/DDBJ whole genome shotgun (WGS) entry which is preliminary data.</text>
</comment>
<dbReference type="PANTHER" id="PTHR10903">
    <property type="entry name" value="GTPASE, IMAP FAMILY MEMBER-RELATED"/>
    <property type="match status" value="1"/>
</dbReference>
<accession>A0A484C6J9</accession>
<feature type="region of interest" description="Disordered" evidence="5">
    <location>
        <begin position="1099"/>
        <end position="1169"/>
    </location>
</feature>
<comment type="similarity">
    <text evidence="1">Belongs to the TRAFAC class TrmE-Era-EngA-EngB-Septin-like GTPase superfamily. AIG1/Toc34/Toc159-like paraseptin GTPase family. IAN subfamily.</text>
</comment>
<feature type="region of interest" description="Disordered" evidence="5">
    <location>
        <begin position="561"/>
        <end position="596"/>
    </location>
</feature>
<feature type="region of interest" description="Disordered" evidence="5">
    <location>
        <begin position="777"/>
        <end position="817"/>
    </location>
</feature>
<proteinExistence type="inferred from homology"/>
<feature type="compositionally biased region" description="Basic and acidic residues" evidence="5">
    <location>
        <begin position="1330"/>
        <end position="1357"/>
    </location>
</feature>
<dbReference type="Pfam" id="PF04548">
    <property type="entry name" value="AIG1"/>
    <property type="match status" value="3"/>
</dbReference>
<keyword evidence="3" id="KW-0342">GTP-binding</keyword>
<keyword evidence="4" id="KW-0175">Coiled coil</keyword>
<organism evidence="7 8">
    <name type="scientific">Perca flavescens</name>
    <name type="common">American yellow perch</name>
    <name type="synonym">Morone flavescens</name>
    <dbReference type="NCBI Taxonomy" id="8167"/>
    <lineage>
        <taxon>Eukaryota</taxon>
        <taxon>Metazoa</taxon>
        <taxon>Chordata</taxon>
        <taxon>Craniata</taxon>
        <taxon>Vertebrata</taxon>
        <taxon>Euteleostomi</taxon>
        <taxon>Actinopterygii</taxon>
        <taxon>Neopterygii</taxon>
        <taxon>Teleostei</taxon>
        <taxon>Neoteleostei</taxon>
        <taxon>Acanthomorphata</taxon>
        <taxon>Eupercaria</taxon>
        <taxon>Perciformes</taxon>
        <taxon>Percoidei</taxon>
        <taxon>Percidae</taxon>
        <taxon>Percinae</taxon>
        <taxon>Perca</taxon>
    </lineage>
</organism>
<reference evidence="7 8" key="1">
    <citation type="submission" date="2019-01" db="EMBL/GenBank/DDBJ databases">
        <title>A chromosome-scale genome assembly of the yellow perch, Perca flavescens.</title>
        <authorList>
            <person name="Feron R."/>
            <person name="Morvezen R."/>
            <person name="Bestin A."/>
            <person name="Haffray P."/>
            <person name="Klopp C."/>
            <person name="Zahm M."/>
            <person name="Cabau C."/>
            <person name="Roques C."/>
            <person name="Donnadieu C."/>
            <person name="Bouchez O."/>
            <person name="Christie M."/>
            <person name="Larson W."/>
            <person name="Guiguen Y."/>
        </authorList>
    </citation>
    <scope>NUCLEOTIDE SEQUENCE [LARGE SCALE GENOMIC DNA]</scope>
    <source>
        <strain evidence="7">YP-PL-M2</strain>
        <tissue evidence="7">Blood</tissue>
    </source>
</reference>
<protein>
    <recommendedName>
        <fullName evidence="6">AIG1-type G domain-containing protein</fullName>
    </recommendedName>
</protein>
<feature type="compositionally biased region" description="Basic and acidic residues" evidence="5">
    <location>
        <begin position="1372"/>
        <end position="1401"/>
    </location>
</feature>
<dbReference type="Gene3D" id="3.40.50.300">
    <property type="entry name" value="P-loop containing nucleotide triphosphate hydrolases"/>
    <property type="match status" value="3"/>
</dbReference>
<dbReference type="FunFam" id="3.40.50.300:FF:002274">
    <property type="entry name" value="Si:dkeyp-69e1.8"/>
    <property type="match status" value="1"/>
</dbReference>
<gene>
    <name evidence="7" type="ORF">EPR50_G00196240</name>
</gene>
<evidence type="ECO:0000256" key="2">
    <source>
        <dbReference type="ARBA" id="ARBA00022741"/>
    </source>
</evidence>
<feature type="domain" description="AIG1-type G" evidence="6">
    <location>
        <begin position="313"/>
        <end position="516"/>
    </location>
</feature>